<evidence type="ECO:0000313" key="6">
    <source>
        <dbReference type="Proteomes" id="UP001175211"/>
    </source>
</evidence>
<dbReference type="Gene3D" id="2.30.280.10">
    <property type="entry name" value="SRA-YDG"/>
    <property type="match status" value="1"/>
</dbReference>
<gene>
    <name evidence="5" type="ORF">EV420DRAFT_1757682</name>
</gene>
<evidence type="ECO:0000259" key="4">
    <source>
        <dbReference type="PROSITE" id="PS51015"/>
    </source>
</evidence>
<dbReference type="Proteomes" id="UP001175211">
    <property type="component" value="Unassembled WGS sequence"/>
</dbReference>
<dbReference type="EMBL" id="JAUEPS010000001">
    <property type="protein sequence ID" value="KAK0470051.1"/>
    <property type="molecule type" value="Genomic_DNA"/>
</dbReference>
<dbReference type="GeneID" id="85364065"/>
<feature type="region of interest" description="Disordered" evidence="3">
    <location>
        <begin position="319"/>
        <end position="426"/>
    </location>
</feature>
<dbReference type="PROSITE" id="PS51015">
    <property type="entry name" value="YDG"/>
    <property type="match status" value="1"/>
</dbReference>
<evidence type="ECO:0000313" key="5">
    <source>
        <dbReference type="EMBL" id="KAK0470051.1"/>
    </source>
</evidence>
<comment type="caution">
    <text evidence="5">The sequence shown here is derived from an EMBL/GenBank/DDBJ whole genome shotgun (WGS) entry which is preliminary data.</text>
</comment>
<dbReference type="PANTHER" id="PTHR14140">
    <property type="entry name" value="E3 UBIQUITIN-PROTEIN LIGASE UHRF-RELATED"/>
    <property type="match status" value="1"/>
</dbReference>
<name>A0AA39T7L5_ARMTA</name>
<evidence type="ECO:0000256" key="1">
    <source>
        <dbReference type="ARBA" id="ARBA00023242"/>
    </source>
</evidence>
<dbReference type="RefSeq" id="XP_060339844.1">
    <property type="nucleotide sequence ID" value="XM_060480517.1"/>
</dbReference>
<comment type="subcellular location">
    <subcellularLocation>
        <location evidence="2">Nucleus</location>
    </subcellularLocation>
</comment>
<feature type="compositionally biased region" description="Polar residues" evidence="3">
    <location>
        <begin position="325"/>
        <end position="343"/>
    </location>
</feature>
<dbReference type="InterPro" id="IPR036987">
    <property type="entry name" value="SRA-YDG_sf"/>
</dbReference>
<evidence type="ECO:0000256" key="3">
    <source>
        <dbReference type="SAM" id="MobiDB-lite"/>
    </source>
</evidence>
<sequence length="426" mass="47793">MYTDESFRIKPMRKYGKPEWRIVKDYRNLDVVKPKEREGCRTPVVNPGTLGEIDGQPVGTRYVDRTLLLEAGMHGGIRRGIYSFKGSARSVVLSDGYEEFNKDKGNRIRLCGEGGRSKDGKMQVKDQEYTHGNRALQNTMQSGQPVRVIRGYKLDSKYAPSNGFRYDGLYRVTGCYEKRDENGYRVILFKLERLPGQLPIGTPGKFWVYPNSNAPAKTTEPSEPKKTESTSLFPPRPKLPSFYKSSTSSHTLPSNWQQIAVNQSYPTRLYSDSGAPMLPVPAVKVMHQKENYCDDTLQYPIKSESPSSVPLLQYPECDIKDIGPSRTQESTATLTSPISTPTPRTLAKKPSPLPRIRVKAESPPLASVRKRSGSTLGDPLPRKRQKLSNTPLVKAESPPPFCERLGGGLSERGPRKRKYSDMEDCV</sequence>
<dbReference type="AlphaFoldDB" id="A0AA39T7L5"/>
<dbReference type="InterPro" id="IPR003105">
    <property type="entry name" value="SRA_YDG"/>
</dbReference>
<accession>A0AA39T7L5</accession>
<dbReference type="InterPro" id="IPR045134">
    <property type="entry name" value="UHRF1/2-like"/>
</dbReference>
<reference evidence="5" key="1">
    <citation type="submission" date="2023-06" db="EMBL/GenBank/DDBJ databases">
        <authorList>
            <consortium name="Lawrence Berkeley National Laboratory"/>
            <person name="Ahrendt S."/>
            <person name="Sahu N."/>
            <person name="Indic B."/>
            <person name="Wong-Bajracharya J."/>
            <person name="Merenyi Z."/>
            <person name="Ke H.-M."/>
            <person name="Monk M."/>
            <person name="Kocsube S."/>
            <person name="Drula E."/>
            <person name="Lipzen A."/>
            <person name="Balint B."/>
            <person name="Henrissat B."/>
            <person name="Andreopoulos B."/>
            <person name="Martin F.M."/>
            <person name="Harder C.B."/>
            <person name="Rigling D."/>
            <person name="Ford K.L."/>
            <person name="Foster G.D."/>
            <person name="Pangilinan J."/>
            <person name="Papanicolaou A."/>
            <person name="Barry K."/>
            <person name="LaButti K."/>
            <person name="Viragh M."/>
            <person name="Koriabine M."/>
            <person name="Yan M."/>
            <person name="Riley R."/>
            <person name="Champramary S."/>
            <person name="Plett K.L."/>
            <person name="Tsai I.J."/>
            <person name="Slot J."/>
            <person name="Sipos G."/>
            <person name="Plett J."/>
            <person name="Nagy L.G."/>
            <person name="Grigoriev I.V."/>
        </authorList>
    </citation>
    <scope>NUCLEOTIDE SEQUENCE</scope>
    <source>
        <strain evidence="5">CCBAS 213</strain>
    </source>
</reference>
<evidence type="ECO:0000256" key="2">
    <source>
        <dbReference type="PROSITE-ProRule" id="PRU00358"/>
    </source>
</evidence>
<dbReference type="GO" id="GO:0016567">
    <property type="term" value="P:protein ubiquitination"/>
    <property type="evidence" value="ECO:0007669"/>
    <property type="project" value="TreeGrafter"/>
</dbReference>
<dbReference type="Pfam" id="PF02182">
    <property type="entry name" value="SAD_SRA"/>
    <property type="match status" value="1"/>
</dbReference>
<organism evidence="5 6">
    <name type="scientific">Armillaria tabescens</name>
    <name type="common">Ringless honey mushroom</name>
    <name type="synonym">Agaricus tabescens</name>
    <dbReference type="NCBI Taxonomy" id="1929756"/>
    <lineage>
        <taxon>Eukaryota</taxon>
        <taxon>Fungi</taxon>
        <taxon>Dikarya</taxon>
        <taxon>Basidiomycota</taxon>
        <taxon>Agaricomycotina</taxon>
        <taxon>Agaricomycetes</taxon>
        <taxon>Agaricomycetidae</taxon>
        <taxon>Agaricales</taxon>
        <taxon>Marasmiineae</taxon>
        <taxon>Physalacriaceae</taxon>
        <taxon>Desarmillaria</taxon>
    </lineage>
</organism>
<dbReference type="PANTHER" id="PTHR14140:SF27">
    <property type="entry name" value="OS04G0289800 PROTEIN"/>
    <property type="match status" value="1"/>
</dbReference>
<dbReference type="SUPFAM" id="SSF88697">
    <property type="entry name" value="PUA domain-like"/>
    <property type="match status" value="1"/>
</dbReference>
<dbReference type="SMART" id="SM00466">
    <property type="entry name" value="SRA"/>
    <property type="match status" value="1"/>
</dbReference>
<proteinExistence type="predicted"/>
<protein>
    <submittedName>
        <fullName evidence="5">PUA-like domain-containing protein</fullName>
    </submittedName>
</protein>
<dbReference type="GO" id="GO:0061630">
    <property type="term" value="F:ubiquitin protein ligase activity"/>
    <property type="evidence" value="ECO:0007669"/>
    <property type="project" value="TreeGrafter"/>
</dbReference>
<feature type="domain" description="YDG" evidence="4">
    <location>
        <begin position="51"/>
        <end position="193"/>
    </location>
</feature>
<feature type="region of interest" description="Disordered" evidence="3">
    <location>
        <begin position="212"/>
        <end position="238"/>
    </location>
</feature>
<dbReference type="GO" id="GO:0044027">
    <property type="term" value="P:negative regulation of gene expression via chromosomal CpG island methylation"/>
    <property type="evidence" value="ECO:0007669"/>
    <property type="project" value="TreeGrafter"/>
</dbReference>
<dbReference type="InterPro" id="IPR015947">
    <property type="entry name" value="PUA-like_sf"/>
</dbReference>
<dbReference type="GO" id="GO:0005634">
    <property type="term" value="C:nucleus"/>
    <property type="evidence" value="ECO:0007669"/>
    <property type="project" value="UniProtKB-SubCell"/>
</dbReference>
<keyword evidence="6" id="KW-1185">Reference proteome</keyword>
<keyword evidence="1 2" id="KW-0539">Nucleus</keyword>